<protein>
    <submittedName>
        <fullName evidence="1">Uncharacterized protein</fullName>
    </submittedName>
</protein>
<evidence type="ECO:0000313" key="1">
    <source>
        <dbReference type="EMBL" id="KAF7832103.1"/>
    </source>
</evidence>
<dbReference type="EMBL" id="JAAIUW010000005">
    <property type="protein sequence ID" value="KAF7832103.1"/>
    <property type="molecule type" value="Genomic_DNA"/>
</dbReference>
<gene>
    <name evidence="1" type="ORF">G2W53_014436</name>
</gene>
<accession>A0A834WT95</accession>
<proteinExistence type="predicted"/>
<sequence>MRPQRNCSVLESRIGHASTILSLSLAYMFGEAFNHLEKKQILHGTRAANRSLRVVFKNPSGFNARM</sequence>
<comment type="caution">
    <text evidence="1">The sequence shown here is derived from an EMBL/GenBank/DDBJ whole genome shotgun (WGS) entry which is preliminary data.</text>
</comment>
<reference evidence="1" key="1">
    <citation type="submission" date="2020-09" db="EMBL/GenBank/DDBJ databases">
        <title>Genome-Enabled Discovery of Anthraquinone Biosynthesis in Senna tora.</title>
        <authorList>
            <person name="Kang S.-H."/>
            <person name="Pandey R.P."/>
            <person name="Lee C.-M."/>
            <person name="Sim J.-S."/>
            <person name="Jeong J.-T."/>
            <person name="Choi B.-S."/>
            <person name="Jung M."/>
            <person name="Ginzburg D."/>
            <person name="Zhao K."/>
            <person name="Won S.Y."/>
            <person name="Oh T.-J."/>
            <person name="Yu Y."/>
            <person name="Kim N.-H."/>
            <person name="Lee O.R."/>
            <person name="Lee T.-H."/>
            <person name="Bashyal P."/>
            <person name="Kim T.-S."/>
            <person name="Lee W.-H."/>
            <person name="Kawkins C."/>
            <person name="Kim C.-K."/>
            <person name="Kim J.S."/>
            <person name="Ahn B.O."/>
            <person name="Rhee S.Y."/>
            <person name="Sohng J.K."/>
        </authorList>
    </citation>
    <scope>NUCLEOTIDE SEQUENCE</scope>
    <source>
        <tissue evidence="1">Leaf</tissue>
    </source>
</reference>
<dbReference type="Proteomes" id="UP000634136">
    <property type="component" value="Unassembled WGS sequence"/>
</dbReference>
<evidence type="ECO:0000313" key="2">
    <source>
        <dbReference type="Proteomes" id="UP000634136"/>
    </source>
</evidence>
<dbReference type="AlphaFoldDB" id="A0A834WT95"/>
<organism evidence="1 2">
    <name type="scientific">Senna tora</name>
    <dbReference type="NCBI Taxonomy" id="362788"/>
    <lineage>
        <taxon>Eukaryota</taxon>
        <taxon>Viridiplantae</taxon>
        <taxon>Streptophyta</taxon>
        <taxon>Embryophyta</taxon>
        <taxon>Tracheophyta</taxon>
        <taxon>Spermatophyta</taxon>
        <taxon>Magnoliopsida</taxon>
        <taxon>eudicotyledons</taxon>
        <taxon>Gunneridae</taxon>
        <taxon>Pentapetalae</taxon>
        <taxon>rosids</taxon>
        <taxon>fabids</taxon>
        <taxon>Fabales</taxon>
        <taxon>Fabaceae</taxon>
        <taxon>Caesalpinioideae</taxon>
        <taxon>Cassia clade</taxon>
        <taxon>Senna</taxon>
    </lineage>
</organism>
<keyword evidence="2" id="KW-1185">Reference proteome</keyword>
<name>A0A834WT95_9FABA</name>